<dbReference type="PROSITE" id="PS51471">
    <property type="entry name" value="FE2OG_OXY"/>
    <property type="match status" value="1"/>
</dbReference>
<evidence type="ECO:0000313" key="9">
    <source>
        <dbReference type="EMBL" id="CAF1215769.1"/>
    </source>
</evidence>
<dbReference type="EMBL" id="CAJOBC010009110">
    <property type="protein sequence ID" value="CAF3979542.1"/>
    <property type="molecule type" value="Genomic_DNA"/>
</dbReference>
<dbReference type="InterPro" id="IPR006620">
    <property type="entry name" value="Pro_4_hyd_alph"/>
</dbReference>
<sequence>MDNKIQEEEKVKIIDNKKYHQQESKFNEHDHENSLSSSSAEEEENENSAEQQFINYITSHLSDHLTVEERSDYLQKVLSQWRKHRKHTQEEQQMYKKYIKTIKENYLGTNSLLPSVHPLYQFQNWKLNPKLIQAINENNFDSVLVQVHPGIYTFECFDEEFCQQLIAEINHFEKWCLENGIRVQRPNSMNNYGAILDNFGFEPCLQDLMTHIVEPLAKHVYSYITPPLDSHHGFVVEYSMNKDKKLDFHVDNADVTLNVCLGQEFTGGQLYFGGVRCQEHVQTPSLPNEDFYFDHKIGYGVLHVGKHRHRACEITSGTRLNLILWCLSSKFQAENCGNHKMCYKWCAYHQINECFHKNSHVKHD</sequence>
<name>A0A814XLI9_9BILA</name>
<dbReference type="Proteomes" id="UP000681722">
    <property type="component" value="Unassembled WGS sequence"/>
</dbReference>
<evidence type="ECO:0000256" key="3">
    <source>
        <dbReference type="ARBA" id="ARBA00022896"/>
    </source>
</evidence>
<feature type="region of interest" description="Disordered" evidence="7">
    <location>
        <begin position="1"/>
        <end position="49"/>
    </location>
</feature>
<dbReference type="GO" id="GO:0031418">
    <property type="term" value="F:L-ascorbic acid binding"/>
    <property type="evidence" value="ECO:0007669"/>
    <property type="project" value="UniProtKB-KW"/>
</dbReference>
<evidence type="ECO:0000313" key="11">
    <source>
        <dbReference type="Proteomes" id="UP000663829"/>
    </source>
</evidence>
<dbReference type="SMART" id="SM00702">
    <property type="entry name" value="P4Hc"/>
    <property type="match status" value="1"/>
</dbReference>
<dbReference type="AlphaFoldDB" id="A0A814XLI9"/>
<organism evidence="9 11">
    <name type="scientific">Didymodactylos carnosus</name>
    <dbReference type="NCBI Taxonomy" id="1234261"/>
    <lineage>
        <taxon>Eukaryota</taxon>
        <taxon>Metazoa</taxon>
        <taxon>Spiralia</taxon>
        <taxon>Gnathifera</taxon>
        <taxon>Rotifera</taxon>
        <taxon>Eurotatoria</taxon>
        <taxon>Bdelloidea</taxon>
        <taxon>Philodinida</taxon>
        <taxon>Philodinidae</taxon>
        <taxon>Didymodactylos</taxon>
    </lineage>
</organism>
<protein>
    <recommendedName>
        <fullName evidence="8">Fe2OG dioxygenase domain-containing protein</fullName>
    </recommendedName>
</protein>
<evidence type="ECO:0000256" key="4">
    <source>
        <dbReference type="ARBA" id="ARBA00022964"/>
    </source>
</evidence>
<keyword evidence="2" id="KW-0479">Metal-binding</keyword>
<dbReference type="GO" id="GO:0005506">
    <property type="term" value="F:iron ion binding"/>
    <property type="evidence" value="ECO:0007669"/>
    <property type="project" value="InterPro"/>
</dbReference>
<evidence type="ECO:0000256" key="5">
    <source>
        <dbReference type="ARBA" id="ARBA00023002"/>
    </source>
</evidence>
<evidence type="ECO:0000256" key="6">
    <source>
        <dbReference type="ARBA" id="ARBA00023004"/>
    </source>
</evidence>
<keyword evidence="6" id="KW-0408">Iron</keyword>
<dbReference type="PANTHER" id="PTHR24014">
    <property type="entry name" value="2-OXOGLUTARATE AND IRON-DEPENDENT OXYGENASE DOMAIN-CONTAINING PROTEIN 2"/>
    <property type="match status" value="1"/>
</dbReference>
<proteinExistence type="predicted"/>
<accession>A0A814XLI9</accession>
<dbReference type="Proteomes" id="UP000663829">
    <property type="component" value="Unassembled WGS sequence"/>
</dbReference>
<dbReference type="InterPro" id="IPR005123">
    <property type="entry name" value="Oxoglu/Fe-dep_dioxygenase_dom"/>
</dbReference>
<keyword evidence="5" id="KW-0560">Oxidoreductase</keyword>
<evidence type="ECO:0000256" key="2">
    <source>
        <dbReference type="ARBA" id="ARBA00022723"/>
    </source>
</evidence>
<keyword evidence="3" id="KW-0847">Vitamin C</keyword>
<evidence type="ECO:0000259" key="8">
    <source>
        <dbReference type="PROSITE" id="PS51471"/>
    </source>
</evidence>
<evidence type="ECO:0000256" key="7">
    <source>
        <dbReference type="SAM" id="MobiDB-lite"/>
    </source>
</evidence>
<dbReference type="GO" id="GO:0016705">
    <property type="term" value="F:oxidoreductase activity, acting on paired donors, with incorporation or reduction of molecular oxygen"/>
    <property type="evidence" value="ECO:0007669"/>
    <property type="project" value="InterPro"/>
</dbReference>
<dbReference type="EMBL" id="CAJNOQ010009109">
    <property type="protein sequence ID" value="CAF1215769.1"/>
    <property type="molecule type" value="Genomic_DNA"/>
</dbReference>
<comment type="caution">
    <text evidence="9">The sequence shown here is derived from an EMBL/GenBank/DDBJ whole genome shotgun (WGS) entry which is preliminary data.</text>
</comment>
<dbReference type="PANTHER" id="PTHR24014:SF4">
    <property type="entry name" value="2-OXOGLUTARATE AND IRON-DEPENDENT OXYGENASE DOMAIN-CONTAINING PROTEIN 2"/>
    <property type="match status" value="1"/>
</dbReference>
<gene>
    <name evidence="9" type="ORF">GPM918_LOCUS24441</name>
    <name evidence="10" type="ORF">SRO942_LOCUS24440</name>
</gene>
<dbReference type="OrthoDB" id="1736837at2759"/>
<dbReference type="Pfam" id="PF25238">
    <property type="entry name" value="OGFOD2-like"/>
    <property type="match status" value="1"/>
</dbReference>
<evidence type="ECO:0000256" key="1">
    <source>
        <dbReference type="ARBA" id="ARBA00001961"/>
    </source>
</evidence>
<feature type="domain" description="Fe2OG dioxygenase" evidence="8">
    <location>
        <begin position="229"/>
        <end position="328"/>
    </location>
</feature>
<feature type="compositionally biased region" description="Basic and acidic residues" evidence="7">
    <location>
        <begin position="1"/>
        <end position="33"/>
    </location>
</feature>
<comment type="cofactor">
    <cofactor evidence="1">
        <name>L-ascorbate</name>
        <dbReference type="ChEBI" id="CHEBI:38290"/>
    </cofactor>
</comment>
<keyword evidence="11" id="KW-1185">Reference proteome</keyword>
<evidence type="ECO:0000313" key="10">
    <source>
        <dbReference type="EMBL" id="CAF3979542.1"/>
    </source>
</evidence>
<reference evidence="9" key="1">
    <citation type="submission" date="2021-02" db="EMBL/GenBank/DDBJ databases">
        <authorList>
            <person name="Nowell W R."/>
        </authorList>
    </citation>
    <scope>NUCLEOTIDE SEQUENCE</scope>
</reference>
<dbReference type="Gene3D" id="2.60.120.620">
    <property type="entry name" value="q2cbj1_9rhob like domain"/>
    <property type="match status" value="1"/>
</dbReference>
<dbReference type="GO" id="GO:0051213">
    <property type="term" value="F:dioxygenase activity"/>
    <property type="evidence" value="ECO:0007669"/>
    <property type="project" value="UniProtKB-KW"/>
</dbReference>
<keyword evidence="4" id="KW-0223">Dioxygenase</keyword>